<evidence type="ECO:0000256" key="3">
    <source>
        <dbReference type="ARBA" id="ARBA00022574"/>
    </source>
</evidence>
<keyword evidence="7 9" id="KW-0472">Membrane</keyword>
<dbReference type="PROSITE" id="PS00678">
    <property type="entry name" value="WD_REPEATS_1"/>
    <property type="match status" value="1"/>
</dbReference>
<dbReference type="Pfam" id="PF04133">
    <property type="entry name" value="Vps55"/>
    <property type="match status" value="1"/>
</dbReference>
<evidence type="ECO:0000256" key="4">
    <source>
        <dbReference type="ARBA" id="ARBA00022692"/>
    </source>
</evidence>
<dbReference type="EMBL" id="JAAARO010000003">
    <property type="protein sequence ID" value="KAF5750536.1"/>
    <property type="molecule type" value="Genomic_DNA"/>
</dbReference>
<keyword evidence="3 8" id="KW-0853">WD repeat</keyword>
<feature type="repeat" description="WD" evidence="8">
    <location>
        <begin position="263"/>
        <end position="297"/>
    </location>
</feature>
<evidence type="ECO:0000256" key="1">
    <source>
        <dbReference type="ARBA" id="ARBA00004141"/>
    </source>
</evidence>
<dbReference type="SMART" id="SM00320">
    <property type="entry name" value="WD40"/>
    <property type="match status" value="5"/>
</dbReference>
<evidence type="ECO:0000313" key="11">
    <source>
        <dbReference type="Proteomes" id="UP000593562"/>
    </source>
</evidence>
<evidence type="ECO:0000256" key="2">
    <source>
        <dbReference type="ARBA" id="ARBA00005645"/>
    </source>
</evidence>
<dbReference type="PANTHER" id="PTHR19919">
    <property type="entry name" value="WD REPEAT CONTAINING PROTEIN"/>
    <property type="match status" value="1"/>
</dbReference>
<keyword evidence="11" id="KW-1185">Reference proteome</keyword>
<feature type="transmembrane region" description="Helical" evidence="9">
    <location>
        <begin position="384"/>
        <end position="406"/>
    </location>
</feature>
<evidence type="ECO:0000256" key="6">
    <source>
        <dbReference type="ARBA" id="ARBA00022989"/>
    </source>
</evidence>
<keyword evidence="6 9" id="KW-1133">Transmembrane helix</keyword>
<evidence type="ECO:0000256" key="9">
    <source>
        <dbReference type="SAM" id="Phobius"/>
    </source>
</evidence>
<dbReference type="InterPro" id="IPR045159">
    <property type="entry name" value="DCAF7-like"/>
</dbReference>
<feature type="transmembrane region" description="Helical" evidence="9">
    <location>
        <begin position="356"/>
        <end position="377"/>
    </location>
</feature>
<dbReference type="Pfam" id="PF00400">
    <property type="entry name" value="WD40"/>
    <property type="match status" value="2"/>
</dbReference>
<evidence type="ECO:0000256" key="7">
    <source>
        <dbReference type="ARBA" id="ARBA00023136"/>
    </source>
</evidence>
<sequence length="474" mass="53253">MGSSKSPVPYPTMQSPSEKRLGVHSYMGQWPIYSLAWSARCDRKARLAIGSFLEDYSNKVELVQFNIETSDFATDSRLIFDHPYAPTNLMFFPSEDTTNPDLIATSGDYLRLWEINDDHIKLKTLFNGNKSSEFSAAITSFDWADFDVNRVATCSVDSTCVVWDVEKETVDTQLVAHDKAVYDISWGGYNVFGSVSGDGSLRIFDLRDKERSTIIYENPIQDCPLLRVEWNKCDPRFVATVGMDSNRVVILDIRYPTTPLMELSRHKGSVNAISWAPSIGRQICSVGDDSRALIWDVVGRGLRSENGYEVEPELWYSTSMSVINQVRWCPLELEWIAVASTNKLQLLKNGDDCRSLAGLAFMFSASILLQILACALYNNWWPMLSALMYVIVPMPCLFFGGGSTRFLTSRDGGGWIDAAKFMTGASAVGSIAIPIILRHADMIETSAMFIEFTSFFIFVCTVMCFHRASLEDDW</sequence>
<name>A0A7J7DWR1_TRIWF</name>
<dbReference type="Gene3D" id="2.130.10.10">
    <property type="entry name" value="YVTN repeat-like/Quinoprotein amine dehydrogenase"/>
    <property type="match status" value="1"/>
</dbReference>
<dbReference type="SUPFAM" id="SSF50978">
    <property type="entry name" value="WD40 repeat-like"/>
    <property type="match status" value="1"/>
</dbReference>
<organism evidence="10 11">
    <name type="scientific">Tripterygium wilfordii</name>
    <name type="common">Thunder God vine</name>
    <dbReference type="NCBI Taxonomy" id="458696"/>
    <lineage>
        <taxon>Eukaryota</taxon>
        <taxon>Viridiplantae</taxon>
        <taxon>Streptophyta</taxon>
        <taxon>Embryophyta</taxon>
        <taxon>Tracheophyta</taxon>
        <taxon>Spermatophyta</taxon>
        <taxon>Magnoliopsida</taxon>
        <taxon>eudicotyledons</taxon>
        <taxon>Gunneridae</taxon>
        <taxon>Pentapetalae</taxon>
        <taxon>rosids</taxon>
        <taxon>fabids</taxon>
        <taxon>Celastrales</taxon>
        <taxon>Celastraceae</taxon>
        <taxon>Tripterygium</taxon>
    </lineage>
</organism>
<dbReference type="InterPro" id="IPR001680">
    <property type="entry name" value="WD40_rpt"/>
</dbReference>
<dbReference type="GO" id="GO:0016020">
    <property type="term" value="C:membrane"/>
    <property type="evidence" value="ECO:0007669"/>
    <property type="project" value="UniProtKB-SubCell"/>
</dbReference>
<reference evidence="10 11" key="1">
    <citation type="journal article" date="2020" name="Nat. Commun.">
        <title>Genome of Tripterygium wilfordii and identification of cytochrome P450 involved in triptolide biosynthesis.</title>
        <authorList>
            <person name="Tu L."/>
            <person name="Su P."/>
            <person name="Zhang Z."/>
            <person name="Gao L."/>
            <person name="Wang J."/>
            <person name="Hu T."/>
            <person name="Zhou J."/>
            <person name="Zhang Y."/>
            <person name="Zhao Y."/>
            <person name="Liu Y."/>
            <person name="Song Y."/>
            <person name="Tong Y."/>
            <person name="Lu Y."/>
            <person name="Yang J."/>
            <person name="Xu C."/>
            <person name="Jia M."/>
            <person name="Peters R.J."/>
            <person name="Huang L."/>
            <person name="Gao W."/>
        </authorList>
    </citation>
    <scope>NUCLEOTIDE SEQUENCE [LARGE SCALE GENOMIC DNA]</scope>
    <source>
        <strain evidence="11">cv. XIE 37</strain>
        <tissue evidence="10">Leaf</tissue>
    </source>
</reference>
<proteinExistence type="inferred from homology"/>
<dbReference type="InterPro" id="IPR007262">
    <property type="entry name" value="Vps55/LEPROT"/>
</dbReference>
<dbReference type="InterPro" id="IPR019775">
    <property type="entry name" value="WD40_repeat_CS"/>
</dbReference>
<dbReference type="PROSITE" id="PS50082">
    <property type="entry name" value="WD_REPEATS_2"/>
    <property type="match status" value="1"/>
</dbReference>
<keyword evidence="5" id="KW-0677">Repeat</keyword>
<evidence type="ECO:0000313" key="10">
    <source>
        <dbReference type="EMBL" id="KAF5750536.1"/>
    </source>
</evidence>
<evidence type="ECO:0000256" key="8">
    <source>
        <dbReference type="PROSITE-ProRule" id="PRU00221"/>
    </source>
</evidence>
<evidence type="ECO:0000256" key="5">
    <source>
        <dbReference type="ARBA" id="ARBA00022737"/>
    </source>
</evidence>
<accession>A0A7J7DWR1</accession>
<protein>
    <submittedName>
        <fullName evidence="10">TTG1-like protein</fullName>
    </submittedName>
</protein>
<dbReference type="PROSITE" id="PS50294">
    <property type="entry name" value="WD_REPEATS_REGION"/>
    <property type="match status" value="1"/>
</dbReference>
<dbReference type="AlphaFoldDB" id="A0A7J7DWR1"/>
<comment type="subcellular location">
    <subcellularLocation>
        <location evidence="1">Membrane</location>
        <topology evidence="1">Multi-pass membrane protein</topology>
    </subcellularLocation>
</comment>
<dbReference type="InParanoid" id="A0A7J7DWR1"/>
<comment type="similarity">
    <text evidence="2">Belongs to the OB-RGRP/VPS55 family.</text>
</comment>
<feature type="transmembrane region" description="Helical" evidence="9">
    <location>
        <begin position="449"/>
        <end position="468"/>
    </location>
</feature>
<comment type="caution">
    <text evidence="10">The sequence shown here is derived from an EMBL/GenBank/DDBJ whole genome shotgun (WGS) entry which is preliminary data.</text>
</comment>
<dbReference type="InterPro" id="IPR015943">
    <property type="entry name" value="WD40/YVTN_repeat-like_dom_sf"/>
</dbReference>
<keyword evidence="4 9" id="KW-0812">Transmembrane</keyword>
<dbReference type="Proteomes" id="UP000593562">
    <property type="component" value="Unassembled WGS sequence"/>
</dbReference>
<feature type="transmembrane region" description="Helical" evidence="9">
    <location>
        <begin position="418"/>
        <end position="437"/>
    </location>
</feature>
<gene>
    <name evidence="10" type="ORF">HS088_TW03G00874</name>
</gene>
<dbReference type="InterPro" id="IPR036322">
    <property type="entry name" value="WD40_repeat_dom_sf"/>
</dbReference>